<accession>A0A0F8XBR5</accession>
<feature type="region of interest" description="Disordered" evidence="1">
    <location>
        <begin position="46"/>
        <end position="74"/>
    </location>
</feature>
<reference evidence="2" key="1">
    <citation type="journal article" date="2015" name="Nature">
        <title>Complex archaea that bridge the gap between prokaryotes and eukaryotes.</title>
        <authorList>
            <person name="Spang A."/>
            <person name="Saw J.H."/>
            <person name="Jorgensen S.L."/>
            <person name="Zaremba-Niedzwiedzka K."/>
            <person name="Martijn J."/>
            <person name="Lind A.E."/>
            <person name="van Eijk R."/>
            <person name="Schleper C."/>
            <person name="Guy L."/>
            <person name="Ettema T.J."/>
        </authorList>
    </citation>
    <scope>NUCLEOTIDE SEQUENCE</scope>
</reference>
<evidence type="ECO:0000313" key="2">
    <source>
        <dbReference type="EMBL" id="KKK66597.1"/>
    </source>
</evidence>
<dbReference type="AlphaFoldDB" id="A0A0F8XBR5"/>
<proteinExistence type="predicted"/>
<name>A0A0F8XBR5_9ZZZZ</name>
<dbReference type="EMBL" id="LAZR01060005">
    <property type="protein sequence ID" value="KKK66597.1"/>
    <property type="molecule type" value="Genomic_DNA"/>
</dbReference>
<evidence type="ECO:0000256" key="1">
    <source>
        <dbReference type="SAM" id="MobiDB-lite"/>
    </source>
</evidence>
<comment type="caution">
    <text evidence="2">The sequence shown here is derived from an EMBL/GenBank/DDBJ whole genome shotgun (WGS) entry which is preliminary data.</text>
</comment>
<sequence>MTWPESNDKFKELKRKWDEGYFGLDSADVYPVEEAIKEASEHLAMYDREGSRSTSPESIFGWKDIESPQKSNNEISRELGRRREADRHYVDSSDDYMDRKFGRKVCRICNSKARNDPCDTCYRMVRDAAEWTDEQCTIKMHSCAMCGDEVHSTICVTCMDIMLGGE</sequence>
<gene>
    <name evidence="2" type="ORF">LCGC14_2962490</name>
</gene>
<organism evidence="2">
    <name type="scientific">marine sediment metagenome</name>
    <dbReference type="NCBI Taxonomy" id="412755"/>
    <lineage>
        <taxon>unclassified sequences</taxon>
        <taxon>metagenomes</taxon>
        <taxon>ecological metagenomes</taxon>
    </lineage>
</organism>
<protein>
    <submittedName>
        <fullName evidence="2">Uncharacterized protein</fullName>
    </submittedName>
</protein>